<evidence type="ECO:0000259" key="1">
    <source>
        <dbReference type="SMART" id="SM00909"/>
    </source>
</evidence>
<reference evidence="2 3" key="1">
    <citation type="submission" date="2020-07" db="EMBL/GenBank/DDBJ databases">
        <title>Characterization and genome sequencing of isolate MD1, a novel member within the family Lachnospiraceae.</title>
        <authorList>
            <person name="Rettenmaier R."/>
            <person name="Di Bello L."/>
            <person name="Zinser C."/>
            <person name="Scheitz K."/>
            <person name="Liebl W."/>
            <person name="Zverlov V."/>
        </authorList>
    </citation>
    <scope>NUCLEOTIDE SEQUENCE [LARGE SCALE GENOMIC DNA]</scope>
    <source>
        <strain evidence="2 3">MD1</strain>
    </source>
</reference>
<feature type="domain" description="GerMN" evidence="1">
    <location>
        <begin position="202"/>
        <end position="288"/>
    </location>
</feature>
<accession>A0A839JZM4</accession>
<evidence type="ECO:0000313" key="3">
    <source>
        <dbReference type="Proteomes" id="UP000574276"/>
    </source>
</evidence>
<dbReference type="Proteomes" id="UP000574276">
    <property type="component" value="Unassembled WGS sequence"/>
</dbReference>
<dbReference type="EMBL" id="JACEGA010000001">
    <property type="protein sequence ID" value="MBB2182648.1"/>
    <property type="molecule type" value="Genomic_DNA"/>
</dbReference>
<dbReference type="PROSITE" id="PS51257">
    <property type="entry name" value="PROKAR_LIPOPROTEIN"/>
    <property type="match status" value="1"/>
</dbReference>
<evidence type="ECO:0000313" key="2">
    <source>
        <dbReference type="EMBL" id="MBB2182648.1"/>
    </source>
</evidence>
<feature type="domain" description="GerMN" evidence="1">
    <location>
        <begin position="66"/>
        <end position="152"/>
    </location>
</feature>
<dbReference type="Pfam" id="PF10646">
    <property type="entry name" value="Germane"/>
    <property type="match status" value="2"/>
</dbReference>
<gene>
    <name evidence="2" type="ORF">H0486_07145</name>
</gene>
<comment type="caution">
    <text evidence="2">The sequence shown here is derived from an EMBL/GenBank/DDBJ whole genome shotgun (WGS) entry which is preliminary data.</text>
</comment>
<dbReference type="AlphaFoldDB" id="A0A839JZM4"/>
<dbReference type="InterPro" id="IPR019606">
    <property type="entry name" value="GerMN"/>
</dbReference>
<keyword evidence="3" id="KW-1185">Reference proteome</keyword>
<dbReference type="SMART" id="SM00909">
    <property type="entry name" value="Germane"/>
    <property type="match status" value="2"/>
</dbReference>
<sequence length="308" mass="34392">MKIMRQHLVALILVSLVILLSACRSKDPNEELASESQYKVYYINSKTSGLESVNYEIAATEKEDQLKELFDQLKRKPDNVLYKSAIPETISVKEYKFNEDGLLTIDFDVSYSELTGIPEVLCRAAIVKTLCQIPGIDIMEFNINGQPLQVSGNTVVGFMTAEDFIDNTGSDTKVKLYYANEEGNALVEYIAKVNLTGTGTIEELVLNELIKGPTEIGMMKTIPEGTSLISVTTKEGLCTVNFNEKFLDKVPNVTDEIAIYSVVNTLVELPNINKVQFLINNETRKTYREGTAFDGIFERKLQLIEGSN</sequence>
<name>A0A839JZM4_9FIRM</name>
<protein>
    <submittedName>
        <fullName evidence="2">GerMN domain-containing protein</fullName>
    </submittedName>
</protein>
<dbReference type="RefSeq" id="WP_228352354.1">
    <property type="nucleotide sequence ID" value="NZ_JACEGA010000001.1"/>
</dbReference>
<organism evidence="2 3">
    <name type="scientific">Variimorphobacter saccharofermentans</name>
    <dbReference type="NCBI Taxonomy" id="2755051"/>
    <lineage>
        <taxon>Bacteria</taxon>
        <taxon>Bacillati</taxon>
        <taxon>Bacillota</taxon>
        <taxon>Clostridia</taxon>
        <taxon>Lachnospirales</taxon>
        <taxon>Lachnospiraceae</taxon>
        <taxon>Variimorphobacter</taxon>
    </lineage>
</organism>
<proteinExistence type="predicted"/>